<gene>
    <name evidence="1" type="ORF">GCM10012287_23940</name>
</gene>
<accession>A0ABQ2MA86</accession>
<dbReference type="RefSeq" id="WP_189037101.1">
    <property type="nucleotide sequence ID" value="NZ_BMMP01000007.1"/>
</dbReference>
<protein>
    <submittedName>
        <fullName evidence="1">Uncharacterized protein</fullName>
    </submittedName>
</protein>
<comment type="caution">
    <text evidence="1">The sequence shown here is derived from an EMBL/GenBank/DDBJ whole genome shotgun (WGS) entry which is preliminary data.</text>
</comment>
<keyword evidence="2" id="KW-1185">Reference proteome</keyword>
<dbReference type="EMBL" id="BMMP01000007">
    <property type="protein sequence ID" value="GGO48597.1"/>
    <property type="molecule type" value="Genomic_DNA"/>
</dbReference>
<name>A0ABQ2MA86_9ACTN</name>
<proteinExistence type="predicted"/>
<evidence type="ECO:0000313" key="1">
    <source>
        <dbReference type="EMBL" id="GGO48597.1"/>
    </source>
</evidence>
<reference evidence="2" key="1">
    <citation type="journal article" date="2019" name="Int. J. Syst. Evol. Microbiol.">
        <title>The Global Catalogue of Microorganisms (GCM) 10K type strain sequencing project: providing services to taxonomists for standard genome sequencing and annotation.</title>
        <authorList>
            <consortium name="The Broad Institute Genomics Platform"/>
            <consortium name="The Broad Institute Genome Sequencing Center for Infectious Disease"/>
            <person name="Wu L."/>
            <person name="Ma J."/>
        </authorList>
    </citation>
    <scope>NUCLEOTIDE SEQUENCE [LARGE SCALE GENOMIC DNA]</scope>
    <source>
        <strain evidence="2">CGMCC 4.7178</strain>
    </source>
</reference>
<dbReference type="Proteomes" id="UP000631535">
    <property type="component" value="Unassembled WGS sequence"/>
</dbReference>
<sequence length="157" mass="16803">MFAGALLRRTLPAIGAAAGVLWLVYVLGEAYRFGFDLWPTTTLTGMKAMNLSESDYQSGIGMILNSGERVNETACFGSELRAELERCLDANGAREFFAEIHSGSHFWPTQLVETGIMLAAAGALVRPPSGWCAAVHPDGGQGPSGRLFGHISATTRR</sequence>
<evidence type="ECO:0000313" key="2">
    <source>
        <dbReference type="Proteomes" id="UP000631535"/>
    </source>
</evidence>
<organism evidence="1 2">
    <name type="scientific">Streptomyces daqingensis</name>
    <dbReference type="NCBI Taxonomy" id="1472640"/>
    <lineage>
        <taxon>Bacteria</taxon>
        <taxon>Bacillati</taxon>
        <taxon>Actinomycetota</taxon>
        <taxon>Actinomycetes</taxon>
        <taxon>Kitasatosporales</taxon>
        <taxon>Streptomycetaceae</taxon>
        <taxon>Streptomyces</taxon>
    </lineage>
</organism>